<dbReference type="GO" id="GO:0035556">
    <property type="term" value="P:intracellular signal transduction"/>
    <property type="evidence" value="ECO:0007669"/>
    <property type="project" value="TreeGrafter"/>
</dbReference>
<name>A0A1J4JRZ5_9EUKA</name>
<dbReference type="Pfam" id="PF08569">
    <property type="entry name" value="Mo25"/>
    <property type="match status" value="1"/>
</dbReference>
<protein>
    <submittedName>
        <fullName evidence="3">Calcium-binding protein 39-like protein</fullName>
    </submittedName>
</protein>
<keyword evidence="4" id="KW-1185">Reference proteome</keyword>
<dbReference type="Proteomes" id="UP000179807">
    <property type="component" value="Unassembled WGS sequence"/>
</dbReference>
<dbReference type="GeneID" id="94828341"/>
<sequence>MLKTARNAIYKLDAHMSSYKCNQDPKITNDMVQYLVTLFYFINNTSLKKRKDVEKINEMIFKENLVSKMITLMGKCDQVINNAISGLLQATVLRFPDFSLPSYFKKHSKDLKKLCSYFSVIEIGSTAHIIFRACISRSRDFAKYIFKKAYVISFFQYLVNDHFDLIGPAFATYSILLNTYIDISAEHVASNWDIYHYQFKIILHSGNYIILAYFLGILYKFLSATDCKQNMLKFIDDPENLMIVLKLLKDPKRRLSVGAYNLFKLFAINARRSMFTTSVIRNNKKLLLSILEDYLIPDVPNIQEQLEQEHEQLIDVIKSIK</sequence>
<dbReference type="EMBL" id="MLAK01000893">
    <property type="protein sequence ID" value="OHT01811.1"/>
    <property type="molecule type" value="Genomic_DNA"/>
</dbReference>
<evidence type="ECO:0000313" key="4">
    <source>
        <dbReference type="Proteomes" id="UP000179807"/>
    </source>
</evidence>
<dbReference type="InterPro" id="IPR013878">
    <property type="entry name" value="Mo25"/>
</dbReference>
<dbReference type="OrthoDB" id="609103at2759"/>
<comment type="caution">
    <text evidence="3">The sequence shown here is derived from an EMBL/GenBank/DDBJ whole genome shotgun (WGS) entry which is preliminary data.</text>
</comment>
<dbReference type="AlphaFoldDB" id="A0A1J4JRZ5"/>
<comment type="similarity">
    <text evidence="1">Belongs to the Mo25 family.</text>
</comment>
<dbReference type="InterPro" id="IPR016024">
    <property type="entry name" value="ARM-type_fold"/>
</dbReference>
<dbReference type="PANTHER" id="PTHR10182:SF3">
    <property type="entry name" value="PROTEIN MO25"/>
    <property type="match status" value="1"/>
</dbReference>
<keyword evidence="2" id="KW-1133">Transmembrane helix</keyword>
<keyword evidence="2" id="KW-0812">Transmembrane</keyword>
<evidence type="ECO:0000313" key="3">
    <source>
        <dbReference type="EMBL" id="OHT01811.1"/>
    </source>
</evidence>
<dbReference type="Gene3D" id="1.25.10.10">
    <property type="entry name" value="Leucine-rich Repeat Variant"/>
    <property type="match status" value="1"/>
</dbReference>
<gene>
    <name evidence="3" type="ORF">TRFO_07367</name>
</gene>
<dbReference type="GO" id="GO:0043539">
    <property type="term" value="F:protein serine/threonine kinase activator activity"/>
    <property type="evidence" value="ECO:0007669"/>
    <property type="project" value="TreeGrafter"/>
</dbReference>
<dbReference type="VEuPathDB" id="TrichDB:TRFO_07367"/>
<proteinExistence type="inferred from homology"/>
<accession>A0A1J4JRZ5</accession>
<evidence type="ECO:0000256" key="1">
    <source>
        <dbReference type="ARBA" id="ARBA00011012"/>
    </source>
</evidence>
<organism evidence="3 4">
    <name type="scientific">Tritrichomonas foetus</name>
    <dbReference type="NCBI Taxonomy" id="1144522"/>
    <lineage>
        <taxon>Eukaryota</taxon>
        <taxon>Metamonada</taxon>
        <taxon>Parabasalia</taxon>
        <taxon>Tritrichomonadida</taxon>
        <taxon>Tritrichomonadidae</taxon>
        <taxon>Tritrichomonas</taxon>
    </lineage>
</organism>
<dbReference type="InterPro" id="IPR011989">
    <property type="entry name" value="ARM-like"/>
</dbReference>
<reference evidence="3" key="1">
    <citation type="submission" date="2016-10" db="EMBL/GenBank/DDBJ databases">
        <authorList>
            <person name="Benchimol M."/>
            <person name="Almeida L.G."/>
            <person name="Vasconcelos A.T."/>
            <person name="Perreira-Neves A."/>
            <person name="Rosa I.A."/>
            <person name="Tasca T."/>
            <person name="Bogo M.R."/>
            <person name="de Souza W."/>
        </authorList>
    </citation>
    <scope>NUCLEOTIDE SEQUENCE [LARGE SCALE GENOMIC DNA]</scope>
    <source>
        <strain evidence="3">K</strain>
    </source>
</reference>
<feature type="transmembrane region" description="Helical" evidence="2">
    <location>
        <begin position="201"/>
        <end position="222"/>
    </location>
</feature>
<dbReference type="RefSeq" id="XP_068354947.1">
    <property type="nucleotide sequence ID" value="XM_068493637.1"/>
</dbReference>
<dbReference type="PANTHER" id="PTHR10182">
    <property type="entry name" value="CALCIUM-BINDING PROTEIN 39-RELATED"/>
    <property type="match status" value="1"/>
</dbReference>
<dbReference type="SUPFAM" id="SSF48371">
    <property type="entry name" value="ARM repeat"/>
    <property type="match status" value="1"/>
</dbReference>
<keyword evidence="2" id="KW-0472">Membrane</keyword>
<evidence type="ECO:0000256" key="2">
    <source>
        <dbReference type="SAM" id="Phobius"/>
    </source>
</evidence>